<dbReference type="InterPro" id="IPR028115">
    <property type="entry name" value="DUF4484"/>
</dbReference>
<dbReference type="EMBL" id="MCFK01006962">
    <property type="protein sequence ID" value="RKF58136.1"/>
    <property type="molecule type" value="Genomic_DNA"/>
</dbReference>
<dbReference type="STRING" id="212602.A0A420HL31"/>
<feature type="domain" description="DUF4484" evidence="2">
    <location>
        <begin position="446"/>
        <end position="630"/>
    </location>
</feature>
<dbReference type="Pfam" id="PF09804">
    <property type="entry name" value="DENND11"/>
    <property type="match status" value="1"/>
</dbReference>
<keyword evidence="4" id="KW-1185">Reference proteome</keyword>
<feature type="region of interest" description="Disordered" evidence="1">
    <location>
        <begin position="553"/>
        <end position="576"/>
    </location>
</feature>
<dbReference type="InterPro" id="IPR053056">
    <property type="entry name" value="Lipid_Metab_Assoc_Protein"/>
</dbReference>
<dbReference type="Pfam" id="PF14831">
    <property type="entry name" value="DUF4484"/>
    <property type="match status" value="1"/>
</dbReference>
<evidence type="ECO:0000259" key="2">
    <source>
        <dbReference type="Pfam" id="PF14831"/>
    </source>
</evidence>
<dbReference type="OrthoDB" id="2152680at2759"/>
<reference evidence="3 4" key="1">
    <citation type="journal article" date="2018" name="BMC Genomics">
        <title>Comparative genome analyses reveal sequence features reflecting distinct modes of host-adaptation between dicot and monocot powdery mildew.</title>
        <authorList>
            <person name="Wu Y."/>
            <person name="Ma X."/>
            <person name="Pan Z."/>
            <person name="Kale S.D."/>
            <person name="Song Y."/>
            <person name="King H."/>
            <person name="Zhang Q."/>
            <person name="Presley C."/>
            <person name="Deng X."/>
            <person name="Wei C.I."/>
            <person name="Xiao S."/>
        </authorList>
    </citation>
    <scope>NUCLEOTIDE SEQUENCE [LARGE SCALE GENOMIC DNA]</scope>
    <source>
        <strain evidence="3">UMSG2</strain>
    </source>
</reference>
<sequence>MAVARRRQALLNIGLSGNLIKSELCPLSALFLIYFDNKAGYAVSWKRSLPGVEVEGVVEYKSLPSGAHSVKNDFIYFIHGDHTGLSAFINVPAAEESRNARMIAVGILVPVSGETLGRCWEHAEVLKEMAKSIEPDFIRSSKLIDDTKNTQVLEDYWEKHKVRTFLHETSILQQSSPTGAGFKSLPNSPRLPRSHNRGRSLSDSQLLHSDVHTLSTHHPVRSMVNLLDTFGPLIFPIYRAALLRQRILLTTHAPVQETCNFVYNISILSSIPLAGRHILEQNNSSQSLRPLYSIGVHDIPFLEDELEYSKTISNTPQSVPLKSTGISSRGWIACTTDSILSMKHVLYDVLVKMPPISSGSDGGKSWPRIESPYGFEVKATQRDFRRYRALQSALSSQDTSFQDFTQKSSNSSHSFNEPHISHIISHDSSISYKDALSEQSAMKSIIEPVSWSAFAYSNFSWWISSGERQSELFNESESDLLLLSNLLPNPRSIPMTFRVPLHYTTASTILDGSRTNAPDKNSPASLEMAIVDYFHRMTIQILSTLENITTTSDLEEEQFDENNPLQGNSENSEYESRSPIIVSSADVIKMGLDLWSDGDHRFIQKLAREYTGRRSLIEGLRLEMCGITIC</sequence>
<evidence type="ECO:0000313" key="4">
    <source>
        <dbReference type="Proteomes" id="UP000286134"/>
    </source>
</evidence>
<dbReference type="PANTHER" id="PTHR28153:SF1">
    <property type="entry name" value="DUF4484 DOMAIN-CONTAINING PROTEIN"/>
    <property type="match status" value="1"/>
</dbReference>
<evidence type="ECO:0000313" key="3">
    <source>
        <dbReference type="EMBL" id="RKF58136.1"/>
    </source>
</evidence>
<dbReference type="InterPro" id="IPR018626">
    <property type="entry name" value="LCHN/Anr2"/>
</dbReference>
<gene>
    <name evidence="3" type="ORF">OnM2_069018</name>
</gene>
<feature type="compositionally biased region" description="Polar residues" evidence="1">
    <location>
        <begin position="561"/>
        <end position="571"/>
    </location>
</feature>
<feature type="region of interest" description="Disordered" evidence="1">
    <location>
        <begin position="174"/>
        <end position="202"/>
    </location>
</feature>
<evidence type="ECO:0000256" key="1">
    <source>
        <dbReference type="SAM" id="MobiDB-lite"/>
    </source>
</evidence>
<accession>A0A420HL31</accession>
<comment type="caution">
    <text evidence="3">The sequence shown here is derived from an EMBL/GenBank/DDBJ whole genome shotgun (WGS) entry which is preliminary data.</text>
</comment>
<proteinExistence type="predicted"/>
<dbReference type="GO" id="GO:0005811">
    <property type="term" value="C:lipid droplet"/>
    <property type="evidence" value="ECO:0007669"/>
    <property type="project" value="TreeGrafter"/>
</dbReference>
<protein>
    <submittedName>
        <fullName evidence="3">Protein LCHN</fullName>
    </submittedName>
</protein>
<dbReference type="Proteomes" id="UP000286134">
    <property type="component" value="Unassembled WGS sequence"/>
</dbReference>
<dbReference type="PANTHER" id="PTHR28153">
    <property type="entry name" value="PROTEIN, PUTATIVE-RELATED"/>
    <property type="match status" value="1"/>
</dbReference>
<dbReference type="AlphaFoldDB" id="A0A420HL31"/>
<organism evidence="3 4">
    <name type="scientific">Erysiphe neolycopersici</name>
    <dbReference type="NCBI Taxonomy" id="212602"/>
    <lineage>
        <taxon>Eukaryota</taxon>
        <taxon>Fungi</taxon>
        <taxon>Dikarya</taxon>
        <taxon>Ascomycota</taxon>
        <taxon>Pezizomycotina</taxon>
        <taxon>Leotiomycetes</taxon>
        <taxon>Erysiphales</taxon>
        <taxon>Erysiphaceae</taxon>
        <taxon>Erysiphe</taxon>
    </lineage>
</organism>
<name>A0A420HL31_9PEZI</name>